<dbReference type="OrthoDB" id="9781481at2"/>
<dbReference type="RefSeq" id="WP_095130682.1">
    <property type="nucleotide sequence ID" value="NZ_NIBG01000001.1"/>
</dbReference>
<evidence type="ECO:0000313" key="3">
    <source>
        <dbReference type="EMBL" id="PAB61351.1"/>
    </source>
</evidence>
<dbReference type="EMBL" id="NIBG01000001">
    <property type="protein sequence ID" value="PAB61351.1"/>
    <property type="molecule type" value="Genomic_DNA"/>
</dbReference>
<dbReference type="Proteomes" id="UP000216024">
    <property type="component" value="Unassembled WGS sequence"/>
</dbReference>
<gene>
    <name evidence="3" type="ORF">CCE28_02675</name>
</gene>
<sequence>MNIHKSRHLFLKFNKNYENTKIDTMSEHIKIDKEEGCVIWGSFTKKLNENSFEKAKISKMDNQVLRGEPTFIFLYCMEEDNVFVADFIEWFSRYEIGVESDLINLVPQYYRDRVGVNPDPQKEKFTCKAYLKISNIRPIDFSTIEKLVNFNDHSIKISDRIEAKNRFSVSYVQMSDEQYKELKSEYNSYVSEAVEIVDNDILENKERAKIKMTGKQSDPPEKKGLKESKRLKKRIGQKRDYVKQAKSNQLIGDLGEKLVLDLVKEELVDNGYPDLAKKVKHTSKKDGDGLGYDILSYDTDGNKIYIEVKTTTKGINNHFYMSRDEREFARENKDSYMLYRVFNLDIENGVGEYYIIEGSLEDEYEFVAENYRVIR</sequence>
<evidence type="ECO:0000313" key="4">
    <source>
        <dbReference type="Proteomes" id="UP000216024"/>
    </source>
</evidence>
<keyword evidence="4" id="KW-1185">Reference proteome</keyword>
<feature type="region of interest" description="Disordered" evidence="1">
    <location>
        <begin position="211"/>
        <end position="240"/>
    </location>
</feature>
<evidence type="ECO:0000256" key="1">
    <source>
        <dbReference type="SAM" id="MobiDB-lite"/>
    </source>
</evidence>
<accession>A0A267MP23</accession>
<proteinExistence type="predicted"/>
<evidence type="ECO:0000259" key="2">
    <source>
        <dbReference type="Pfam" id="PF13020"/>
    </source>
</evidence>
<feature type="domain" description="Protein NO VEIN C-terminal" evidence="2">
    <location>
        <begin position="255"/>
        <end position="345"/>
    </location>
</feature>
<dbReference type="InterPro" id="IPR024975">
    <property type="entry name" value="NOV_C"/>
</dbReference>
<dbReference type="Pfam" id="PF13020">
    <property type="entry name" value="NOV_C"/>
    <property type="match status" value="1"/>
</dbReference>
<feature type="compositionally biased region" description="Basic and acidic residues" evidence="1">
    <location>
        <begin position="218"/>
        <end position="228"/>
    </location>
</feature>
<name>A0A267MP23_9FIRM</name>
<comment type="caution">
    <text evidence="3">The sequence shown here is derived from an EMBL/GenBank/DDBJ whole genome shotgun (WGS) entry which is preliminary data.</text>
</comment>
<reference evidence="3 4" key="1">
    <citation type="submission" date="2017-06" db="EMBL/GenBank/DDBJ databases">
        <title>Draft genome sequence of anaerobic fermentative bacterium Anaeromicrobium sediminis DY2726D isolated from West Pacific Ocean sediments.</title>
        <authorList>
            <person name="Zeng X."/>
        </authorList>
    </citation>
    <scope>NUCLEOTIDE SEQUENCE [LARGE SCALE GENOMIC DNA]</scope>
    <source>
        <strain evidence="3 4">DY2726D</strain>
    </source>
</reference>
<organism evidence="3 4">
    <name type="scientific">Anaeromicrobium sediminis</name>
    <dbReference type="NCBI Taxonomy" id="1478221"/>
    <lineage>
        <taxon>Bacteria</taxon>
        <taxon>Bacillati</taxon>
        <taxon>Bacillota</taxon>
        <taxon>Clostridia</taxon>
        <taxon>Peptostreptococcales</taxon>
        <taxon>Thermotaleaceae</taxon>
        <taxon>Anaeromicrobium</taxon>
    </lineage>
</organism>
<dbReference type="AlphaFoldDB" id="A0A267MP23"/>
<protein>
    <recommendedName>
        <fullName evidence="2">Protein NO VEIN C-terminal domain-containing protein</fullName>
    </recommendedName>
</protein>